<dbReference type="InterPro" id="IPR000620">
    <property type="entry name" value="EamA_dom"/>
</dbReference>
<dbReference type="PANTHER" id="PTHR32322:SF2">
    <property type="entry name" value="EAMA DOMAIN-CONTAINING PROTEIN"/>
    <property type="match status" value="1"/>
</dbReference>
<evidence type="ECO:0000256" key="2">
    <source>
        <dbReference type="ARBA" id="ARBA00007362"/>
    </source>
</evidence>
<keyword evidence="4 6" id="KW-1133">Transmembrane helix</keyword>
<gene>
    <name evidence="8" type="ORF">ACK2TP_11240</name>
</gene>
<proteinExistence type="inferred from homology"/>
<evidence type="ECO:0000256" key="3">
    <source>
        <dbReference type="ARBA" id="ARBA00022692"/>
    </source>
</evidence>
<feature type="transmembrane region" description="Helical" evidence="6">
    <location>
        <begin position="94"/>
        <end position="116"/>
    </location>
</feature>
<organism evidence="8 9">
    <name type="scientific">Terriglobus aquaticus</name>
    <dbReference type="NCBI Taxonomy" id="940139"/>
    <lineage>
        <taxon>Bacteria</taxon>
        <taxon>Pseudomonadati</taxon>
        <taxon>Acidobacteriota</taxon>
        <taxon>Terriglobia</taxon>
        <taxon>Terriglobales</taxon>
        <taxon>Acidobacteriaceae</taxon>
        <taxon>Terriglobus</taxon>
    </lineage>
</organism>
<evidence type="ECO:0000259" key="7">
    <source>
        <dbReference type="Pfam" id="PF00892"/>
    </source>
</evidence>
<keyword evidence="5 6" id="KW-0472">Membrane</keyword>
<evidence type="ECO:0000256" key="1">
    <source>
        <dbReference type="ARBA" id="ARBA00004141"/>
    </source>
</evidence>
<evidence type="ECO:0000313" key="9">
    <source>
        <dbReference type="Proteomes" id="UP001634747"/>
    </source>
</evidence>
<feature type="domain" description="EamA" evidence="7">
    <location>
        <begin position="153"/>
        <end position="288"/>
    </location>
</feature>
<dbReference type="EMBL" id="JBJYXY010000001">
    <property type="protein sequence ID" value="MFN2976336.1"/>
    <property type="molecule type" value="Genomic_DNA"/>
</dbReference>
<accession>A0ABW9KKQ4</accession>
<dbReference type="InterPro" id="IPR037185">
    <property type="entry name" value="EmrE-like"/>
</dbReference>
<feature type="transmembrane region" description="Helical" evidence="6">
    <location>
        <begin position="152"/>
        <end position="170"/>
    </location>
</feature>
<dbReference type="PANTHER" id="PTHR32322">
    <property type="entry name" value="INNER MEMBRANE TRANSPORTER"/>
    <property type="match status" value="1"/>
</dbReference>
<dbReference type="SUPFAM" id="SSF103481">
    <property type="entry name" value="Multidrug resistance efflux transporter EmrE"/>
    <property type="match status" value="2"/>
</dbReference>
<evidence type="ECO:0000256" key="4">
    <source>
        <dbReference type="ARBA" id="ARBA00022989"/>
    </source>
</evidence>
<feature type="domain" description="EamA" evidence="7">
    <location>
        <begin position="9"/>
        <end position="139"/>
    </location>
</feature>
<dbReference type="RefSeq" id="WP_409446104.1">
    <property type="nucleotide sequence ID" value="NZ_JBJYXY010000001.1"/>
</dbReference>
<comment type="caution">
    <text evidence="8">The sequence shown here is derived from an EMBL/GenBank/DDBJ whole genome shotgun (WGS) entry which is preliminary data.</text>
</comment>
<feature type="transmembrane region" description="Helical" evidence="6">
    <location>
        <begin position="36"/>
        <end position="55"/>
    </location>
</feature>
<sequence>MVRRDPRMGFLACGSAAFLWGLGFFFGKIALRELPVPFMVLYRFLFAAVAVLPFLPRERARFTGRDWVTLSVGALFGIPIQFLVEFYGLAHTTLAHAALMVGTMPVILAVGASMFLGERLDRVGWLALAGSSAGAGLIALSHSSSTEGEATVLGDALVILAMLVALIWVLTNRRLMDRHSPAAVSSYGLLLGTAMLLVIVVSYAGLPPVHHVSLNAWLALAGSGALCTTATTLLWNWGMTRVPASQAGVLLNLEPMIGSALSVWVFGERMGWTAWVGAGLIVGFATLLTARHSSGADATPTVQTPALIVE</sequence>
<evidence type="ECO:0000256" key="6">
    <source>
        <dbReference type="SAM" id="Phobius"/>
    </source>
</evidence>
<feature type="transmembrane region" description="Helical" evidence="6">
    <location>
        <begin position="249"/>
        <end position="266"/>
    </location>
</feature>
<evidence type="ECO:0000256" key="5">
    <source>
        <dbReference type="ARBA" id="ARBA00023136"/>
    </source>
</evidence>
<feature type="transmembrane region" description="Helical" evidence="6">
    <location>
        <begin position="182"/>
        <end position="204"/>
    </location>
</feature>
<dbReference type="Proteomes" id="UP001634747">
    <property type="component" value="Unassembled WGS sequence"/>
</dbReference>
<feature type="transmembrane region" description="Helical" evidence="6">
    <location>
        <begin position="9"/>
        <end position="30"/>
    </location>
</feature>
<evidence type="ECO:0000313" key="8">
    <source>
        <dbReference type="EMBL" id="MFN2976336.1"/>
    </source>
</evidence>
<feature type="transmembrane region" description="Helical" evidence="6">
    <location>
        <begin position="216"/>
        <end position="237"/>
    </location>
</feature>
<reference evidence="8 9" key="1">
    <citation type="submission" date="2024-12" db="EMBL/GenBank/DDBJ databases">
        <authorList>
            <person name="Lee Y."/>
        </authorList>
    </citation>
    <scope>NUCLEOTIDE SEQUENCE [LARGE SCALE GENOMIC DNA]</scope>
    <source>
        <strain evidence="8 9">03SUJ4</strain>
    </source>
</reference>
<feature type="transmembrane region" description="Helical" evidence="6">
    <location>
        <begin position="123"/>
        <end position="140"/>
    </location>
</feature>
<keyword evidence="3 6" id="KW-0812">Transmembrane</keyword>
<feature type="transmembrane region" description="Helical" evidence="6">
    <location>
        <begin position="272"/>
        <end position="290"/>
    </location>
</feature>
<name>A0ABW9KKQ4_9BACT</name>
<protein>
    <submittedName>
        <fullName evidence="8">DMT family transporter</fullName>
    </submittedName>
</protein>
<comment type="similarity">
    <text evidence="2">Belongs to the EamA transporter family.</text>
</comment>
<keyword evidence="9" id="KW-1185">Reference proteome</keyword>
<dbReference type="InterPro" id="IPR050638">
    <property type="entry name" value="AA-Vitamin_Transporters"/>
</dbReference>
<dbReference type="Pfam" id="PF00892">
    <property type="entry name" value="EamA"/>
    <property type="match status" value="2"/>
</dbReference>
<comment type="subcellular location">
    <subcellularLocation>
        <location evidence="1">Membrane</location>
        <topology evidence="1">Multi-pass membrane protein</topology>
    </subcellularLocation>
</comment>
<feature type="transmembrane region" description="Helical" evidence="6">
    <location>
        <begin position="67"/>
        <end position="88"/>
    </location>
</feature>